<dbReference type="Pfam" id="PF05056">
    <property type="entry name" value="DUF674"/>
    <property type="match status" value="2"/>
</dbReference>
<dbReference type="EMBL" id="JBGMDY010000008">
    <property type="protein sequence ID" value="KAL2323895.1"/>
    <property type="molecule type" value="Genomic_DNA"/>
</dbReference>
<organism evidence="1 2">
    <name type="scientific">Flemingia macrophylla</name>
    <dbReference type="NCBI Taxonomy" id="520843"/>
    <lineage>
        <taxon>Eukaryota</taxon>
        <taxon>Viridiplantae</taxon>
        <taxon>Streptophyta</taxon>
        <taxon>Embryophyta</taxon>
        <taxon>Tracheophyta</taxon>
        <taxon>Spermatophyta</taxon>
        <taxon>Magnoliopsida</taxon>
        <taxon>eudicotyledons</taxon>
        <taxon>Gunneridae</taxon>
        <taxon>Pentapetalae</taxon>
        <taxon>rosids</taxon>
        <taxon>fabids</taxon>
        <taxon>Fabales</taxon>
        <taxon>Fabaceae</taxon>
        <taxon>Papilionoideae</taxon>
        <taxon>50 kb inversion clade</taxon>
        <taxon>NPAAA clade</taxon>
        <taxon>indigoferoid/millettioid clade</taxon>
        <taxon>Phaseoleae</taxon>
        <taxon>Flemingia</taxon>
    </lineage>
</organism>
<accession>A0ABD1LK50</accession>
<dbReference type="PANTHER" id="PTHR33103:SF19">
    <property type="entry name" value="OS09G0544700 PROTEIN"/>
    <property type="match status" value="1"/>
</dbReference>
<protein>
    <recommendedName>
        <fullName evidence="3">Phlebovirus glycoprotein G2 fusion domain-containing protein</fullName>
    </recommendedName>
</protein>
<evidence type="ECO:0000313" key="2">
    <source>
        <dbReference type="Proteomes" id="UP001603857"/>
    </source>
</evidence>
<keyword evidence="2" id="KW-1185">Reference proteome</keyword>
<dbReference type="Proteomes" id="UP001603857">
    <property type="component" value="Unassembled WGS sequence"/>
</dbReference>
<dbReference type="PANTHER" id="PTHR33103">
    <property type="entry name" value="OS01G0153900 PROTEIN"/>
    <property type="match status" value="1"/>
</dbReference>
<dbReference type="AlphaFoldDB" id="A0ABD1LK50"/>
<sequence length="155" mass="17473">MVGSIANLYQSVENISDTYMQPNLCKDVLLKPRALQISALLPLNDDGANFDSISKSFYLCPSRCDYNMTCDNETRCQCRRTMSREEVVTYMIMDDLVIEPISSITLINKFNIKEAGALQEKVVKLGMAQAVNILEASLRSKMVLTITFLKKNMES</sequence>
<comment type="caution">
    <text evidence="1">The sequence shown here is derived from an EMBL/GenBank/DDBJ whole genome shotgun (WGS) entry which is preliminary data.</text>
</comment>
<name>A0ABD1LK50_9FABA</name>
<evidence type="ECO:0000313" key="1">
    <source>
        <dbReference type="EMBL" id="KAL2323895.1"/>
    </source>
</evidence>
<evidence type="ECO:0008006" key="3">
    <source>
        <dbReference type="Google" id="ProtNLM"/>
    </source>
</evidence>
<proteinExistence type="predicted"/>
<reference evidence="1 2" key="1">
    <citation type="submission" date="2024-08" db="EMBL/GenBank/DDBJ databases">
        <title>Insights into the chromosomal genome structure of Flemingia macrophylla.</title>
        <authorList>
            <person name="Ding Y."/>
            <person name="Zhao Y."/>
            <person name="Bi W."/>
            <person name="Wu M."/>
            <person name="Zhao G."/>
            <person name="Gong Y."/>
            <person name="Li W."/>
            <person name="Zhang P."/>
        </authorList>
    </citation>
    <scope>NUCLEOTIDE SEQUENCE [LARGE SCALE GENOMIC DNA]</scope>
    <source>
        <strain evidence="1">DYQJB</strain>
        <tissue evidence="1">Leaf</tissue>
    </source>
</reference>
<dbReference type="InterPro" id="IPR007750">
    <property type="entry name" value="DUF674"/>
</dbReference>
<gene>
    <name evidence="1" type="ORF">Fmac_022953</name>
</gene>